<evidence type="ECO:0000313" key="3">
    <source>
        <dbReference type="Proteomes" id="UP000530670"/>
    </source>
</evidence>
<dbReference type="GeneID" id="59296431"/>
<accession>A0A8H5QVU2</accession>
<proteinExistence type="predicted"/>
<evidence type="ECO:0000256" key="1">
    <source>
        <dbReference type="SAM" id="SignalP"/>
    </source>
</evidence>
<sequence length="247" mass="26999">MLIMRYLNAASLVILMSAFVHSSPLESIERRSFVDPIKHGNYGRSLGKIYRYHEVSDGLFAGVTPEDWDDTVHIKGAWLAKRSENNEPPPSLEVNLFNRDISSACATGLACAKAAAQVLGSPLYQLGQYLLNKVREYGPQVLDTLNRPFWANFAGVGGQNFVVTGIFKLIEKKSDNPPPVEQCSLDYCQVDLMTQMVAMACSSNPERRAFSQSITLPDGSVYELNMAAAPGQTLSDSDVCDAPNTGS</sequence>
<reference evidence="2 3" key="1">
    <citation type="submission" date="2020-05" db="EMBL/GenBank/DDBJ databases">
        <title>Identification and distribution of gene clusters putatively required for synthesis of sphingolipid metabolism inhibitors in phylogenetically diverse species of the filamentous fungus Fusarium.</title>
        <authorList>
            <person name="Kim H.-S."/>
            <person name="Busman M."/>
            <person name="Brown D.W."/>
            <person name="Divon H."/>
            <person name="Uhlig S."/>
            <person name="Proctor R.H."/>
        </authorList>
    </citation>
    <scope>NUCLEOTIDE SEQUENCE [LARGE SCALE GENOMIC DNA]</scope>
    <source>
        <strain evidence="2 3">NRRL 66243</strain>
    </source>
</reference>
<keyword evidence="3" id="KW-1185">Reference proteome</keyword>
<comment type="caution">
    <text evidence="2">The sequence shown here is derived from an EMBL/GenBank/DDBJ whole genome shotgun (WGS) entry which is preliminary data.</text>
</comment>
<dbReference type="OrthoDB" id="5024362at2759"/>
<name>A0A8H5QVU2_9HYPO</name>
<dbReference type="RefSeq" id="XP_037201717.1">
    <property type="nucleotide sequence ID" value="XM_037344161.1"/>
</dbReference>
<protein>
    <submittedName>
        <fullName evidence="2">Uncharacterized protein</fullName>
    </submittedName>
</protein>
<dbReference type="AlphaFoldDB" id="A0A8H5QVU2"/>
<evidence type="ECO:0000313" key="2">
    <source>
        <dbReference type="EMBL" id="KAF5621518.1"/>
    </source>
</evidence>
<feature type="chain" id="PRO_5034361992" evidence="1">
    <location>
        <begin position="23"/>
        <end position="247"/>
    </location>
</feature>
<gene>
    <name evidence="2" type="ORF">FTJAE_11239</name>
</gene>
<feature type="signal peptide" evidence="1">
    <location>
        <begin position="1"/>
        <end position="22"/>
    </location>
</feature>
<keyword evidence="1" id="KW-0732">Signal</keyword>
<dbReference type="EMBL" id="JAAQRI010000276">
    <property type="protein sequence ID" value="KAF5621518.1"/>
    <property type="molecule type" value="Genomic_DNA"/>
</dbReference>
<organism evidence="2 3">
    <name type="scientific">Fusarium tjaetaba</name>
    <dbReference type="NCBI Taxonomy" id="1567544"/>
    <lineage>
        <taxon>Eukaryota</taxon>
        <taxon>Fungi</taxon>
        <taxon>Dikarya</taxon>
        <taxon>Ascomycota</taxon>
        <taxon>Pezizomycotina</taxon>
        <taxon>Sordariomycetes</taxon>
        <taxon>Hypocreomycetidae</taxon>
        <taxon>Hypocreales</taxon>
        <taxon>Nectriaceae</taxon>
        <taxon>Fusarium</taxon>
        <taxon>Fusarium fujikuroi species complex</taxon>
    </lineage>
</organism>
<dbReference type="Proteomes" id="UP000530670">
    <property type="component" value="Unassembled WGS sequence"/>
</dbReference>